<dbReference type="InterPro" id="IPR000851">
    <property type="entry name" value="Ribosomal_uS5"/>
</dbReference>
<organism evidence="8">
    <name type="scientific">Nephromyces sp. ex Molgula occidentalis</name>
    <dbReference type="NCBI Taxonomy" id="2544991"/>
    <lineage>
        <taxon>Eukaryota</taxon>
        <taxon>Sar</taxon>
        <taxon>Alveolata</taxon>
        <taxon>Apicomplexa</taxon>
        <taxon>Aconoidasida</taxon>
        <taxon>Nephromycida</taxon>
        <taxon>Nephromyces</taxon>
    </lineage>
</organism>
<evidence type="ECO:0000313" key="8">
    <source>
        <dbReference type="EMBL" id="QEM01626.1"/>
    </source>
</evidence>
<evidence type="ECO:0000259" key="7">
    <source>
        <dbReference type="PROSITE" id="PS50881"/>
    </source>
</evidence>
<keyword evidence="3 4" id="KW-0687">Ribonucleoprotein</keyword>
<feature type="domain" description="S5 DRBM" evidence="7">
    <location>
        <begin position="97"/>
        <end position="160"/>
    </location>
</feature>
<comment type="similarity">
    <text evidence="1 5">Belongs to the universal ribosomal protein uS5 family.</text>
</comment>
<dbReference type="InterPro" id="IPR020568">
    <property type="entry name" value="Ribosomal_Su5_D2-typ_SF"/>
</dbReference>
<proteinExistence type="inferred from homology"/>
<dbReference type="Gene3D" id="3.30.160.20">
    <property type="match status" value="1"/>
</dbReference>
<dbReference type="PROSITE" id="PS50881">
    <property type="entry name" value="S5_DSRBD"/>
    <property type="match status" value="1"/>
</dbReference>
<dbReference type="Gene3D" id="3.30.230.10">
    <property type="match status" value="1"/>
</dbReference>
<dbReference type="PANTHER" id="PTHR48277:SF1">
    <property type="entry name" value="MITOCHONDRIAL RIBOSOMAL PROTEIN S5"/>
    <property type="match status" value="1"/>
</dbReference>
<evidence type="ECO:0000256" key="3">
    <source>
        <dbReference type="ARBA" id="ARBA00023274"/>
    </source>
</evidence>
<dbReference type="InterPro" id="IPR005324">
    <property type="entry name" value="Ribosomal_uS5_C"/>
</dbReference>
<dbReference type="SUPFAM" id="SSF54768">
    <property type="entry name" value="dsRNA-binding domain-like"/>
    <property type="match status" value="1"/>
</dbReference>
<keyword evidence="6" id="KW-0812">Transmembrane</keyword>
<dbReference type="Pfam" id="PF00333">
    <property type="entry name" value="Ribosomal_S5"/>
    <property type="match status" value="1"/>
</dbReference>
<evidence type="ECO:0000256" key="2">
    <source>
        <dbReference type="ARBA" id="ARBA00022980"/>
    </source>
</evidence>
<dbReference type="GO" id="GO:0003723">
    <property type="term" value="F:RNA binding"/>
    <property type="evidence" value="ECO:0007669"/>
    <property type="project" value="InterPro"/>
</dbReference>
<dbReference type="GO" id="GO:0005840">
    <property type="term" value="C:ribosome"/>
    <property type="evidence" value="ECO:0007669"/>
    <property type="project" value="UniProtKB-KW"/>
</dbReference>
<evidence type="ECO:0000256" key="1">
    <source>
        <dbReference type="ARBA" id="ARBA00008945"/>
    </source>
</evidence>
<keyword evidence="2 4" id="KW-0689">Ribosomal protein</keyword>
<dbReference type="Pfam" id="PF03719">
    <property type="entry name" value="Ribosomal_S5_C"/>
    <property type="match status" value="1"/>
</dbReference>
<dbReference type="GO" id="GO:1990904">
    <property type="term" value="C:ribonucleoprotein complex"/>
    <property type="evidence" value="ECO:0007669"/>
    <property type="project" value="UniProtKB-UniRule"/>
</dbReference>
<keyword evidence="6" id="KW-0472">Membrane</keyword>
<feature type="transmembrane region" description="Helical" evidence="6">
    <location>
        <begin position="28"/>
        <end position="49"/>
    </location>
</feature>
<evidence type="ECO:0000256" key="6">
    <source>
        <dbReference type="SAM" id="Phobius"/>
    </source>
</evidence>
<name>A0A5C1H8C4_9APIC</name>
<dbReference type="PANTHER" id="PTHR48277">
    <property type="entry name" value="MITOCHONDRIAL RIBOSOMAL PROTEIN S5"/>
    <property type="match status" value="1"/>
</dbReference>
<dbReference type="InterPro" id="IPR013810">
    <property type="entry name" value="Ribosomal_uS5_N"/>
</dbReference>
<dbReference type="SUPFAM" id="SSF54211">
    <property type="entry name" value="Ribosomal protein S5 domain 2-like"/>
    <property type="match status" value="1"/>
</dbReference>
<dbReference type="InterPro" id="IPR014721">
    <property type="entry name" value="Ribsml_uS5_D2-typ_fold_subgr"/>
</dbReference>
<gene>
    <name evidence="8" type="primary">rps5</name>
</gene>
<dbReference type="AlphaFoldDB" id="A0A5C1H8C4"/>
<sequence>MVIYNFKIKNFFNQKLISYFLDISFKNYIYINYIIFKHLLYILIKNYLFYKSFKYISFFYLLLKFISYKIFFDIIQLITFNNIKNLKFEKFKNFNSIKYKIIDIQKNSKTTKKGRTKKFKIIIVSGNFTGWFGLGIGKHTHFINALELAYLKSLKNIFYINKNLLKNFNNYNIFIKFKASKLFINSQLKKGKGLKSSIYLNYIFELLGCNNLFTKSIGSKNRLNIIYALLKFNVLNWLYYKTILINFKILEISYLTYLYQSLQLLKWKFVLL</sequence>
<evidence type="ECO:0000256" key="4">
    <source>
        <dbReference type="PROSITE-ProRule" id="PRU00268"/>
    </source>
</evidence>
<reference evidence="8" key="1">
    <citation type="journal article" date="2019" name="Genome Biol. Evol.">
        <title>Nephromyces represents a diverse and novel lineage of the Apicomplexa that has retained apicoplasts.</title>
        <authorList>
            <person name="Munoz-Gomez S.A."/>
            <person name="Durnin K."/>
            <person name="Eme L."/>
            <person name="Paight C."/>
            <person name="Lane C.E."/>
            <person name="Saffo M.B."/>
            <person name="Slamovits C.H."/>
        </authorList>
    </citation>
    <scope>NUCLEOTIDE SEQUENCE</scope>
    <source>
        <strain evidence="8">448</strain>
    </source>
</reference>
<feature type="transmembrane region" description="Helical" evidence="6">
    <location>
        <begin position="55"/>
        <end position="80"/>
    </location>
</feature>
<evidence type="ECO:0000256" key="5">
    <source>
        <dbReference type="RuleBase" id="RU003823"/>
    </source>
</evidence>
<dbReference type="GO" id="GO:0006412">
    <property type="term" value="P:translation"/>
    <property type="evidence" value="ECO:0007669"/>
    <property type="project" value="InterPro"/>
</dbReference>
<dbReference type="GO" id="GO:0003735">
    <property type="term" value="F:structural constituent of ribosome"/>
    <property type="evidence" value="ECO:0007669"/>
    <property type="project" value="UniProtKB-UniRule"/>
</dbReference>
<dbReference type="EMBL" id="MK573201">
    <property type="protein sequence ID" value="QEM01626.1"/>
    <property type="molecule type" value="Genomic_DNA"/>
</dbReference>
<protein>
    <submittedName>
        <fullName evidence="8">30S ribosomal protein S5</fullName>
    </submittedName>
</protein>
<keyword evidence="6" id="KW-1133">Transmembrane helix</keyword>
<accession>A0A5C1H8C4</accession>